<protein>
    <recommendedName>
        <fullName evidence="2">Riboflavin synthase</fullName>
        <ecNumber evidence="2">2.5.1.9</ecNumber>
    </recommendedName>
</protein>
<dbReference type="PROSITE" id="PS51177">
    <property type="entry name" value="LUMAZINE_BIND"/>
    <property type="match status" value="2"/>
</dbReference>
<dbReference type="InterPro" id="IPR023366">
    <property type="entry name" value="ATP_synth_asu-like_sf"/>
</dbReference>
<keyword evidence="1" id="KW-0677">Repeat</keyword>
<dbReference type="SUPFAM" id="SSF63380">
    <property type="entry name" value="Riboflavin synthase domain-like"/>
    <property type="match status" value="2"/>
</dbReference>
<dbReference type="InterPro" id="IPR017938">
    <property type="entry name" value="Riboflavin_synthase-like_b-brl"/>
</dbReference>
<evidence type="ECO:0000256" key="1">
    <source>
        <dbReference type="ARBA" id="ARBA00022737"/>
    </source>
</evidence>
<feature type="domain" description="Lumazine-binding" evidence="4">
    <location>
        <begin position="1"/>
        <end position="97"/>
    </location>
</feature>
<dbReference type="PANTHER" id="PTHR21098">
    <property type="entry name" value="RIBOFLAVIN SYNTHASE ALPHA CHAIN"/>
    <property type="match status" value="1"/>
</dbReference>
<dbReference type="GO" id="GO:0004746">
    <property type="term" value="F:riboflavin synthase activity"/>
    <property type="evidence" value="ECO:0007669"/>
    <property type="project" value="UniProtKB-UniRule"/>
</dbReference>
<evidence type="ECO:0000313" key="5">
    <source>
        <dbReference type="EMBL" id="HIG63550.1"/>
    </source>
</evidence>
<dbReference type="GO" id="GO:0009231">
    <property type="term" value="P:riboflavin biosynthetic process"/>
    <property type="evidence" value="ECO:0007669"/>
    <property type="project" value="TreeGrafter"/>
</dbReference>
<dbReference type="AlphaFoldDB" id="A0A7C8DGI7"/>
<dbReference type="CDD" id="cd00402">
    <property type="entry name" value="Riboflavin_synthase_like"/>
    <property type="match status" value="1"/>
</dbReference>
<sequence>MFTGIVTATGTLRAVENGGAQRIAVEPPAGFADGIATGASVAVDGTCLTVSAIGNGALEFDVVAETLACTTLGERLVDGGAVNLERSARLGDEVGGHLLSGHVSTVAKVVAVEAGEGAHDLRLRVGGDTITCIFEKGFIAIDGISLTVGRTWPAEGEFIVHIIPETLARTTIGARQPGDWLNVEIDATTRTVVETVTRIMEAR</sequence>
<dbReference type="EMBL" id="DUAV01000022">
    <property type="protein sequence ID" value="HIG63550.1"/>
    <property type="molecule type" value="Genomic_DNA"/>
</dbReference>
<evidence type="ECO:0000256" key="2">
    <source>
        <dbReference type="NCBIfam" id="TIGR00187"/>
    </source>
</evidence>
<dbReference type="InterPro" id="IPR001783">
    <property type="entry name" value="Lumazine-bd"/>
</dbReference>
<accession>A0A7C8DGI7</accession>
<dbReference type="EC" id="2.5.1.9" evidence="2"/>
<feature type="repeat" description="Lumazine-binding" evidence="3">
    <location>
        <begin position="1"/>
        <end position="97"/>
    </location>
</feature>
<dbReference type="Pfam" id="PF00677">
    <property type="entry name" value="Lum_binding"/>
    <property type="match status" value="2"/>
</dbReference>
<dbReference type="PANTHER" id="PTHR21098:SF0">
    <property type="entry name" value="RIBOFLAVIN SYNTHASE"/>
    <property type="match status" value="1"/>
</dbReference>
<feature type="repeat" description="Lumazine-binding" evidence="3">
    <location>
        <begin position="98"/>
        <end position="196"/>
    </location>
</feature>
<name>A0A7C8DGI7_9ARCH</name>
<dbReference type="Proteomes" id="UP000589516">
    <property type="component" value="Unassembled WGS sequence"/>
</dbReference>
<gene>
    <name evidence="5" type="ORF">EYQ16_03420</name>
</gene>
<evidence type="ECO:0000313" key="6">
    <source>
        <dbReference type="Proteomes" id="UP000589516"/>
    </source>
</evidence>
<proteinExistence type="predicted"/>
<dbReference type="InterPro" id="IPR026017">
    <property type="entry name" value="Lumazine-bd_dom"/>
</dbReference>
<reference evidence="6" key="1">
    <citation type="journal article" date="2019" name="bioRxiv">
        <title>Genome diversification in globally distributed novel marine Proteobacteria is linked to environmental adaptation.</title>
        <authorList>
            <person name="Zhou Z."/>
            <person name="Tran P.Q."/>
            <person name="Kieft K."/>
            <person name="Anantharaman K."/>
        </authorList>
    </citation>
    <scope>NUCLEOTIDE SEQUENCE [LARGE SCALE GENOMIC DNA]</scope>
</reference>
<evidence type="ECO:0000256" key="3">
    <source>
        <dbReference type="PROSITE-ProRule" id="PRU00524"/>
    </source>
</evidence>
<comment type="caution">
    <text evidence="5">The sequence shown here is derived from an EMBL/GenBank/DDBJ whole genome shotgun (WGS) entry which is preliminary data.</text>
</comment>
<dbReference type="NCBIfam" id="NF006767">
    <property type="entry name" value="PRK09289.1"/>
    <property type="match status" value="1"/>
</dbReference>
<feature type="domain" description="Lumazine-binding" evidence="4">
    <location>
        <begin position="98"/>
        <end position="196"/>
    </location>
</feature>
<organism evidence="5 6">
    <name type="scientific">Marine Group III euryarchaeote</name>
    <dbReference type="NCBI Taxonomy" id="2173149"/>
    <lineage>
        <taxon>Archaea</taxon>
        <taxon>Methanobacteriati</taxon>
        <taxon>Thermoplasmatota</taxon>
        <taxon>Thermoplasmata</taxon>
        <taxon>Candidatus Thermoprofundales</taxon>
    </lineage>
</organism>
<dbReference type="NCBIfam" id="NF009566">
    <property type="entry name" value="PRK13020.1"/>
    <property type="match status" value="1"/>
</dbReference>
<dbReference type="Gene3D" id="2.40.30.20">
    <property type="match status" value="2"/>
</dbReference>
<dbReference type="NCBIfam" id="TIGR00187">
    <property type="entry name" value="ribE"/>
    <property type="match status" value="1"/>
</dbReference>
<evidence type="ECO:0000259" key="4">
    <source>
        <dbReference type="PROSITE" id="PS51177"/>
    </source>
</evidence>
<dbReference type="PIRSF" id="PIRSF000498">
    <property type="entry name" value="Riboflavin_syn_A"/>
    <property type="match status" value="1"/>
</dbReference>